<keyword evidence="6 8" id="KW-0460">Magnesium</keyword>
<dbReference type="PANTHER" id="PTHR33653">
    <property type="entry name" value="RIBONUCLEASE VAPC2"/>
    <property type="match status" value="1"/>
</dbReference>
<comment type="cofactor">
    <cofactor evidence="1 8">
        <name>Mg(2+)</name>
        <dbReference type="ChEBI" id="CHEBI:18420"/>
    </cofactor>
</comment>
<dbReference type="GO" id="GO:0016787">
    <property type="term" value="F:hydrolase activity"/>
    <property type="evidence" value="ECO:0007669"/>
    <property type="project" value="UniProtKB-KW"/>
</dbReference>
<reference evidence="10 11" key="1">
    <citation type="submission" date="2016-01" db="EMBL/GenBank/DDBJ databases">
        <title>High potential of lignocellulose degradation of a new Verrucomicrobia species.</title>
        <authorList>
            <person name="Wang Y."/>
            <person name="Shi Y."/>
            <person name="Qiu Z."/>
            <person name="Liu S."/>
            <person name="Yang H."/>
        </authorList>
    </citation>
    <scope>NUCLEOTIDE SEQUENCE [LARGE SCALE GENOMIC DNA]</scope>
    <source>
        <strain evidence="10 11">TSB47</strain>
    </source>
</reference>
<dbReference type="AlphaFoldDB" id="A0A178IEY6"/>
<dbReference type="EMBL" id="LRRQ01000167">
    <property type="protein sequence ID" value="OAM87586.1"/>
    <property type="molecule type" value="Genomic_DNA"/>
</dbReference>
<evidence type="ECO:0000256" key="5">
    <source>
        <dbReference type="ARBA" id="ARBA00022801"/>
    </source>
</evidence>
<feature type="domain" description="PIN" evidence="9">
    <location>
        <begin position="1"/>
        <end position="120"/>
    </location>
</feature>
<gene>
    <name evidence="8" type="primary">vapC</name>
    <name evidence="10" type="ORF">AW736_21955</name>
</gene>
<sequence length="126" mass="13975">MLFDSEFIIRLAGQGGKPWQRRALAFIDANLDAPLYTSRICWTEFAEGCDSPAEVAAALDMFTVLEIDERVAWHASRIGRLLKGRGLHIGDNDIWIAATALAHALPLVSNNAKHFTRVPGLELRAY</sequence>
<dbReference type="InterPro" id="IPR029060">
    <property type="entry name" value="PIN-like_dom_sf"/>
</dbReference>
<feature type="binding site" evidence="8">
    <location>
        <position position="93"/>
    </location>
    <ligand>
        <name>Mg(2+)</name>
        <dbReference type="ChEBI" id="CHEBI:18420"/>
    </ligand>
</feature>
<dbReference type="InterPro" id="IPR050556">
    <property type="entry name" value="Type_II_TA_system_RNase"/>
</dbReference>
<keyword evidence="4 8" id="KW-0479">Metal-binding</keyword>
<dbReference type="OrthoDB" id="199966at2"/>
<dbReference type="STRING" id="1184151.AW736_21955"/>
<keyword evidence="3 8" id="KW-0540">Nuclease</keyword>
<keyword evidence="2 8" id="KW-1277">Toxin-antitoxin system</keyword>
<dbReference type="CDD" id="cd09881">
    <property type="entry name" value="PIN_VapC4-5_FitB-like"/>
    <property type="match status" value="1"/>
</dbReference>
<proteinExistence type="inferred from homology"/>
<evidence type="ECO:0000256" key="3">
    <source>
        <dbReference type="ARBA" id="ARBA00022722"/>
    </source>
</evidence>
<keyword evidence="5 8" id="KW-0378">Hydrolase</keyword>
<dbReference type="GO" id="GO:0000287">
    <property type="term" value="F:magnesium ion binding"/>
    <property type="evidence" value="ECO:0007669"/>
    <property type="project" value="UniProtKB-UniRule"/>
</dbReference>
<dbReference type="GO" id="GO:0004540">
    <property type="term" value="F:RNA nuclease activity"/>
    <property type="evidence" value="ECO:0007669"/>
    <property type="project" value="InterPro"/>
</dbReference>
<dbReference type="SUPFAM" id="SSF88723">
    <property type="entry name" value="PIN domain-like"/>
    <property type="match status" value="1"/>
</dbReference>
<evidence type="ECO:0000313" key="11">
    <source>
        <dbReference type="Proteomes" id="UP000078486"/>
    </source>
</evidence>
<dbReference type="Pfam" id="PF01850">
    <property type="entry name" value="PIN"/>
    <property type="match status" value="1"/>
</dbReference>
<dbReference type="HAMAP" id="MF_00265">
    <property type="entry name" value="VapC_Nob1"/>
    <property type="match status" value="1"/>
</dbReference>
<keyword evidence="11" id="KW-1185">Reference proteome</keyword>
<evidence type="ECO:0000259" key="9">
    <source>
        <dbReference type="Pfam" id="PF01850"/>
    </source>
</evidence>
<dbReference type="GO" id="GO:0090729">
    <property type="term" value="F:toxin activity"/>
    <property type="evidence" value="ECO:0007669"/>
    <property type="project" value="UniProtKB-KW"/>
</dbReference>
<dbReference type="Proteomes" id="UP000078486">
    <property type="component" value="Unassembled WGS sequence"/>
</dbReference>
<dbReference type="RefSeq" id="WP_068772455.1">
    <property type="nucleotide sequence ID" value="NZ_CP109796.1"/>
</dbReference>
<evidence type="ECO:0000313" key="10">
    <source>
        <dbReference type="EMBL" id="OAM87586.1"/>
    </source>
</evidence>
<feature type="binding site" evidence="8">
    <location>
        <position position="4"/>
    </location>
    <ligand>
        <name>Mg(2+)</name>
        <dbReference type="ChEBI" id="CHEBI:18420"/>
    </ligand>
</feature>
<evidence type="ECO:0000256" key="8">
    <source>
        <dbReference type="HAMAP-Rule" id="MF_00265"/>
    </source>
</evidence>
<protein>
    <recommendedName>
        <fullName evidence="8">Ribonuclease VapC</fullName>
        <shortName evidence="8">RNase VapC</shortName>
        <ecNumber evidence="8">3.1.-.-</ecNumber>
    </recommendedName>
    <alternativeName>
        <fullName evidence="8">Toxin VapC</fullName>
    </alternativeName>
</protein>
<dbReference type="InterPro" id="IPR022907">
    <property type="entry name" value="VapC_family"/>
</dbReference>
<organism evidence="10 11">
    <name type="scientific">Termitidicoccus mucosus</name>
    <dbReference type="NCBI Taxonomy" id="1184151"/>
    <lineage>
        <taxon>Bacteria</taxon>
        <taxon>Pseudomonadati</taxon>
        <taxon>Verrucomicrobiota</taxon>
        <taxon>Opitutia</taxon>
        <taxon>Opitutales</taxon>
        <taxon>Opitutaceae</taxon>
        <taxon>Termitidicoccus</taxon>
    </lineage>
</organism>
<dbReference type="EC" id="3.1.-.-" evidence="8"/>
<name>A0A178IEY6_9BACT</name>
<evidence type="ECO:0000256" key="7">
    <source>
        <dbReference type="ARBA" id="ARBA00038093"/>
    </source>
</evidence>
<evidence type="ECO:0000256" key="4">
    <source>
        <dbReference type="ARBA" id="ARBA00022723"/>
    </source>
</evidence>
<evidence type="ECO:0000256" key="2">
    <source>
        <dbReference type="ARBA" id="ARBA00022649"/>
    </source>
</evidence>
<comment type="function">
    <text evidence="8">Toxic component of a toxin-antitoxin (TA) system. An RNase.</text>
</comment>
<accession>A0A178IEY6</accession>
<dbReference type="Gene3D" id="3.40.50.1010">
    <property type="entry name" value="5'-nuclease"/>
    <property type="match status" value="1"/>
</dbReference>
<comment type="caution">
    <text evidence="10">The sequence shown here is derived from an EMBL/GenBank/DDBJ whole genome shotgun (WGS) entry which is preliminary data.</text>
</comment>
<dbReference type="PANTHER" id="PTHR33653:SF1">
    <property type="entry name" value="RIBONUCLEASE VAPC2"/>
    <property type="match status" value="1"/>
</dbReference>
<dbReference type="InterPro" id="IPR002716">
    <property type="entry name" value="PIN_dom"/>
</dbReference>
<comment type="similarity">
    <text evidence="7 8">Belongs to the PINc/VapC protein family.</text>
</comment>
<evidence type="ECO:0000256" key="6">
    <source>
        <dbReference type="ARBA" id="ARBA00022842"/>
    </source>
</evidence>
<keyword evidence="8" id="KW-0800">Toxin</keyword>
<evidence type="ECO:0000256" key="1">
    <source>
        <dbReference type="ARBA" id="ARBA00001946"/>
    </source>
</evidence>